<dbReference type="Pfam" id="PF00112">
    <property type="entry name" value="Peptidase_C1"/>
    <property type="match status" value="1"/>
</dbReference>
<proteinExistence type="inferred from homology"/>
<feature type="signal peptide" evidence="3">
    <location>
        <begin position="1"/>
        <end position="32"/>
    </location>
</feature>
<dbReference type="InterPro" id="IPR013128">
    <property type="entry name" value="Peptidase_C1A"/>
</dbReference>
<dbReference type="SUPFAM" id="SSF54001">
    <property type="entry name" value="Cysteine proteinases"/>
    <property type="match status" value="1"/>
</dbReference>
<gene>
    <name evidence="6" type="ORF">CSSPTR1EN2_LOCUS15432</name>
</gene>
<evidence type="ECO:0000256" key="3">
    <source>
        <dbReference type="SAM" id="SignalP"/>
    </source>
</evidence>
<feature type="domain" description="Cathepsin propeptide inhibitor" evidence="5">
    <location>
        <begin position="74"/>
        <end position="130"/>
    </location>
</feature>
<dbReference type="PROSITE" id="PS00139">
    <property type="entry name" value="THIOL_PROTEASE_CYS"/>
    <property type="match status" value="1"/>
</dbReference>
<reference evidence="6" key="1">
    <citation type="submission" date="2024-02" db="EMBL/GenBank/DDBJ databases">
        <authorList>
            <consortium name="ELIXIR-Norway"/>
            <consortium name="Elixir Norway"/>
        </authorList>
    </citation>
    <scope>NUCLEOTIDE SEQUENCE</scope>
</reference>
<dbReference type="CDD" id="cd02248">
    <property type="entry name" value="Peptidase_C1A"/>
    <property type="match status" value="1"/>
</dbReference>
<dbReference type="PRINTS" id="PR00705">
    <property type="entry name" value="PAPAIN"/>
</dbReference>
<dbReference type="InterPro" id="IPR013201">
    <property type="entry name" value="Prot_inhib_I29"/>
</dbReference>
<evidence type="ECO:0000259" key="4">
    <source>
        <dbReference type="SMART" id="SM00645"/>
    </source>
</evidence>
<name>A0ABP0UHQ5_9BRYO</name>
<comment type="similarity">
    <text evidence="1">Belongs to the peptidase C1 family.</text>
</comment>
<organism evidence="6 7">
    <name type="scientific">Sphagnum troendelagicum</name>
    <dbReference type="NCBI Taxonomy" id="128251"/>
    <lineage>
        <taxon>Eukaryota</taxon>
        <taxon>Viridiplantae</taxon>
        <taxon>Streptophyta</taxon>
        <taxon>Embryophyta</taxon>
        <taxon>Bryophyta</taxon>
        <taxon>Sphagnophytina</taxon>
        <taxon>Sphagnopsida</taxon>
        <taxon>Sphagnales</taxon>
        <taxon>Sphagnaceae</taxon>
        <taxon>Sphagnum</taxon>
    </lineage>
</organism>
<protein>
    <submittedName>
        <fullName evidence="6">Uncharacterized protein</fullName>
    </submittedName>
</protein>
<accession>A0ABP0UHQ5</accession>
<feature type="domain" description="Peptidase C1A papain C-terminal" evidence="4">
    <location>
        <begin position="156"/>
        <end position="372"/>
    </location>
</feature>
<dbReference type="InterPro" id="IPR025660">
    <property type="entry name" value="Pept_his_AS"/>
</dbReference>
<dbReference type="Proteomes" id="UP001497512">
    <property type="component" value="Chromosome 3"/>
</dbReference>
<evidence type="ECO:0000313" key="6">
    <source>
        <dbReference type="EMBL" id="CAK9220389.1"/>
    </source>
</evidence>
<dbReference type="InterPro" id="IPR039417">
    <property type="entry name" value="Peptidase_C1A_papain-like"/>
</dbReference>
<dbReference type="InterPro" id="IPR025661">
    <property type="entry name" value="Pept_asp_AS"/>
</dbReference>
<evidence type="ECO:0000256" key="1">
    <source>
        <dbReference type="ARBA" id="ARBA00008455"/>
    </source>
</evidence>
<dbReference type="PANTHER" id="PTHR12411">
    <property type="entry name" value="CYSTEINE PROTEASE FAMILY C1-RELATED"/>
    <property type="match status" value="1"/>
</dbReference>
<dbReference type="PROSITE" id="PS00640">
    <property type="entry name" value="THIOL_PROTEASE_ASN"/>
    <property type="match status" value="1"/>
</dbReference>
<dbReference type="InterPro" id="IPR000169">
    <property type="entry name" value="Pept_cys_AS"/>
</dbReference>
<dbReference type="EMBL" id="OZ019895">
    <property type="protein sequence ID" value="CAK9220389.1"/>
    <property type="molecule type" value="Genomic_DNA"/>
</dbReference>
<keyword evidence="3" id="KW-0732">Signal</keyword>
<evidence type="ECO:0000259" key="5">
    <source>
        <dbReference type="SMART" id="SM00848"/>
    </source>
</evidence>
<keyword evidence="7" id="KW-1185">Reference proteome</keyword>
<dbReference type="Pfam" id="PF08246">
    <property type="entry name" value="Inhibitor_I29"/>
    <property type="match status" value="1"/>
</dbReference>
<dbReference type="PROSITE" id="PS00639">
    <property type="entry name" value="THIOL_PROTEASE_HIS"/>
    <property type="match status" value="1"/>
</dbReference>
<feature type="chain" id="PRO_5046413893" evidence="3">
    <location>
        <begin position="33"/>
        <end position="382"/>
    </location>
</feature>
<evidence type="ECO:0000313" key="7">
    <source>
        <dbReference type="Proteomes" id="UP001497512"/>
    </source>
</evidence>
<dbReference type="Gene3D" id="3.90.70.10">
    <property type="entry name" value="Cysteine proteinases"/>
    <property type="match status" value="1"/>
</dbReference>
<dbReference type="InterPro" id="IPR038765">
    <property type="entry name" value="Papain-like_cys_pep_sf"/>
</dbReference>
<dbReference type="SMART" id="SM00645">
    <property type="entry name" value="Pept_C1"/>
    <property type="match status" value="1"/>
</dbReference>
<evidence type="ECO:0000256" key="2">
    <source>
        <dbReference type="ARBA" id="ARBA00023157"/>
    </source>
</evidence>
<keyword evidence="2" id="KW-1015">Disulfide bond</keyword>
<sequence length="382" mass="41929">MASSSSSSVALYIGALVVLALVNLMSESFVEGRSLHLDEGISMVTEALPQQQYFSLPAERFTEFLGNTPSVVSFASFVTKYQKVYKSLGEIKHRFATFLENLELIEATNKKKLSYTLGINEFADLTFDEMRSMYLMNGEQNCSATKGNHVLTDVELPTEKDWRPEGIVSLVKNQAHCGSCWTFSTTGALEAAHAQATGKMVLLSEQQLVDCAGDFNNFGCGGGLPSQAFEYIRYNGGLDTEEAYPYDAKDGTCKFLDNKVGAKVYDVVNITEGAENELKHAVATLRPVSVAFEVINSFRLYKSGVFSDPDCHDSPQTVNHAVLAVGFGVDENGTPYWIIKNSWGADWGIDGYFHMEMGKNMCGIATCAAYPVVPEDLKKSKM</sequence>
<dbReference type="SMART" id="SM00848">
    <property type="entry name" value="Inhibitor_I29"/>
    <property type="match status" value="1"/>
</dbReference>
<dbReference type="InterPro" id="IPR000668">
    <property type="entry name" value="Peptidase_C1A_C"/>
</dbReference>